<reference evidence="1" key="1">
    <citation type="submission" date="2021-05" db="EMBL/GenBank/DDBJ databases">
        <authorList>
            <person name="Alioto T."/>
            <person name="Alioto T."/>
            <person name="Gomez Garrido J."/>
        </authorList>
    </citation>
    <scope>NUCLEOTIDE SEQUENCE</scope>
</reference>
<dbReference type="AlphaFoldDB" id="A0A8D9F9T8"/>
<protein>
    <submittedName>
        <fullName evidence="1">Uncharacterized protein</fullName>
    </submittedName>
</protein>
<proteinExistence type="predicted"/>
<dbReference type="EMBL" id="HBUF01624011">
    <property type="protein sequence ID" value="CAG6781664.1"/>
    <property type="molecule type" value="Transcribed_RNA"/>
</dbReference>
<evidence type="ECO:0000313" key="1">
    <source>
        <dbReference type="EMBL" id="CAG6781664.1"/>
    </source>
</evidence>
<name>A0A8D9F9T8_9HEMI</name>
<accession>A0A8D9F9T8</accession>
<sequence>MCVCHMSHNGGVCFLNVRLNNGEDTKLIDVPPQQYTISSFDDGVDTVYRIVRDDHPDDLWGVRTLKEDHDTGVDFECKVNIRLYRVFLMGYPRLSLLEPISNLYLIL</sequence>
<organism evidence="1">
    <name type="scientific">Cacopsylla melanoneura</name>
    <dbReference type="NCBI Taxonomy" id="428564"/>
    <lineage>
        <taxon>Eukaryota</taxon>
        <taxon>Metazoa</taxon>
        <taxon>Ecdysozoa</taxon>
        <taxon>Arthropoda</taxon>
        <taxon>Hexapoda</taxon>
        <taxon>Insecta</taxon>
        <taxon>Pterygota</taxon>
        <taxon>Neoptera</taxon>
        <taxon>Paraneoptera</taxon>
        <taxon>Hemiptera</taxon>
        <taxon>Sternorrhyncha</taxon>
        <taxon>Psylloidea</taxon>
        <taxon>Psyllidae</taxon>
        <taxon>Psyllinae</taxon>
        <taxon>Cacopsylla</taxon>
    </lineage>
</organism>